<dbReference type="Proteomes" id="UP000694308">
    <property type="component" value="Unassembled WGS sequence"/>
</dbReference>
<proteinExistence type="predicted"/>
<dbReference type="EMBL" id="JAEEGC010000158">
    <property type="protein sequence ID" value="MBV7276127.1"/>
    <property type="molecule type" value="Genomic_DNA"/>
</dbReference>
<keyword evidence="1" id="KW-1133">Transmembrane helix</keyword>
<reference evidence="2" key="1">
    <citation type="submission" date="2020-12" db="EMBL/GenBank/DDBJ databases">
        <title>Clostridium thailandense sp. nov., a novel acetogenic bacterium isolated from peat land soil in Thailand.</title>
        <authorList>
            <person name="Chaikitkaew S."/>
            <person name="Birkeland N.K."/>
        </authorList>
    </citation>
    <scope>NUCLEOTIDE SEQUENCE</scope>
    <source>
        <strain evidence="2">PL3</strain>
    </source>
</reference>
<comment type="caution">
    <text evidence="2">The sequence shown here is derived from an EMBL/GenBank/DDBJ whole genome shotgun (WGS) entry which is preliminary data.</text>
</comment>
<dbReference type="Pfam" id="PF14276">
    <property type="entry name" value="DUF4363"/>
    <property type="match status" value="1"/>
</dbReference>
<evidence type="ECO:0000313" key="2">
    <source>
        <dbReference type="EMBL" id="MBV7276127.1"/>
    </source>
</evidence>
<evidence type="ECO:0000256" key="1">
    <source>
        <dbReference type="SAM" id="Phobius"/>
    </source>
</evidence>
<feature type="transmembrane region" description="Helical" evidence="1">
    <location>
        <begin position="21"/>
        <end position="39"/>
    </location>
</feature>
<sequence>MVEIQNQLNSVVEEACSMKKIIAYSIPAIILGFFILIMTTGQFLKKPMREGEDVVKYISIIQEDVKAENWNYAEQDRQKLMIAWGKIVPRIQFSVERDEIYNININLARLGGIIMGKDQAGALAELGEIYENWRELGR</sequence>
<protein>
    <submittedName>
        <fullName evidence="2">DUF4363 family protein</fullName>
    </submittedName>
</protein>
<keyword evidence="3" id="KW-1185">Reference proteome</keyword>
<organism evidence="2 3">
    <name type="scientific">Clostridium thailandense</name>
    <dbReference type="NCBI Taxonomy" id="2794346"/>
    <lineage>
        <taxon>Bacteria</taxon>
        <taxon>Bacillati</taxon>
        <taxon>Bacillota</taxon>
        <taxon>Clostridia</taxon>
        <taxon>Eubacteriales</taxon>
        <taxon>Clostridiaceae</taxon>
        <taxon>Clostridium</taxon>
    </lineage>
</organism>
<dbReference type="AlphaFoldDB" id="A0A949WXM7"/>
<evidence type="ECO:0000313" key="3">
    <source>
        <dbReference type="Proteomes" id="UP000694308"/>
    </source>
</evidence>
<name>A0A949WXM7_9CLOT</name>
<keyword evidence="1" id="KW-0812">Transmembrane</keyword>
<gene>
    <name evidence="2" type="ORF">I6U48_24895</name>
</gene>
<accession>A0A949WXM7</accession>
<keyword evidence="1" id="KW-0472">Membrane</keyword>
<dbReference type="InterPro" id="IPR025373">
    <property type="entry name" value="DUF4363"/>
</dbReference>